<organism evidence="1 2">
    <name type="scientific">Microlunatus aurantiacus</name>
    <dbReference type="NCBI Taxonomy" id="446786"/>
    <lineage>
        <taxon>Bacteria</taxon>
        <taxon>Bacillati</taxon>
        <taxon>Actinomycetota</taxon>
        <taxon>Actinomycetes</taxon>
        <taxon>Propionibacteriales</taxon>
        <taxon>Propionibacteriaceae</taxon>
        <taxon>Microlunatus</taxon>
    </lineage>
</organism>
<accession>A0ABP7CQQ2</accession>
<dbReference type="SMART" id="SM00855">
    <property type="entry name" value="PGAM"/>
    <property type="match status" value="1"/>
</dbReference>
<protein>
    <submittedName>
        <fullName evidence="1">Histidine phosphatase family protein</fullName>
    </submittedName>
</protein>
<dbReference type="Proteomes" id="UP001500051">
    <property type="component" value="Unassembled WGS sequence"/>
</dbReference>
<dbReference type="InterPro" id="IPR029033">
    <property type="entry name" value="His_PPase_superfam"/>
</dbReference>
<evidence type="ECO:0000313" key="1">
    <source>
        <dbReference type="EMBL" id="GAA3692937.1"/>
    </source>
</evidence>
<dbReference type="PANTHER" id="PTHR47623">
    <property type="entry name" value="OS09G0287300 PROTEIN"/>
    <property type="match status" value="1"/>
</dbReference>
<dbReference type="EMBL" id="BAAAYX010000002">
    <property type="protein sequence ID" value="GAA3692937.1"/>
    <property type="molecule type" value="Genomic_DNA"/>
</dbReference>
<keyword evidence="2" id="KW-1185">Reference proteome</keyword>
<dbReference type="RefSeq" id="WP_344810750.1">
    <property type="nucleotide sequence ID" value="NZ_BAAAYX010000002.1"/>
</dbReference>
<dbReference type="SUPFAM" id="SSF53254">
    <property type="entry name" value="Phosphoglycerate mutase-like"/>
    <property type="match status" value="1"/>
</dbReference>
<dbReference type="Gene3D" id="3.40.50.1240">
    <property type="entry name" value="Phosphoglycerate mutase-like"/>
    <property type="match status" value="1"/>
</dbReference>
<name>A0ABP7CQQ2_9ACTN</name>
<gene>
    <name evidence="1" type="ORF">GCM10022204_05670</name>
</gene>
<reference evidence="2" key="1">
    <citation type="journal article" date="2019" name="Int. J. Syst. Evol. Microbiol.">
        <title>The Global Catalogue of Microorganisms (GCM) 10K type strain sequencing project: providing services to taxonomists for standard genome sequencing and annotation.</title>
        <authorList>
            <consortium name="The Broad Institute Genomics Platform"/>
            <consortium name="The Broad Institute Genome Sequencing Center for Infectious Disease"/>
            <person name="Wu L."/>
            <person name="Ma J."/>
        </authorList>
    </citation>
    <scope>NUCLEOTIDE SEQUENCE [LARGE SCALE GENOMIC DNA]</scope>
    <source>
        <strain evidence="2">JCM 16548</strain>
    </source>
</reference>
<proteinExistence type="predicted"/>
<dbReference type="PANTHER" id="PTHR47623:SF1">
    <property type="entry name" value="OS09G0287300 PROTEIN"/>
    <property type="match status" value="1"/>
</dbReference>
<evidence type="ECO:0000313" key="2">
    <source>
        <dbReference type="Proteomes" id="UP001500051"/>
    </source>
</evidence>
<dbReference type="CDD" id="cd07067">
    <property type="entry name" value="HP_PGM_like"/>
    <property type="match status" value="1"/>
</dbReference>
<dbReference type="InterPro" id="IPR013078">
    <property type="entry name" value="His_Pase_superF_clade-1"/>
</dbReference>
<comment type="caution">
    <text evidence="1">The sequence shown here is derived from an EMBL/GenBank/DDBJ whole genome shotgun (WGS) entry which is preliminary data.</text>
</comment>
<dbReference type="Pfam" id="PF00300">
    <property type="entry name" value="His_Phos_1"/>
    <property type="match status" value="1"/>
</dbReference>
<sequence>MADHLLYLLRHAKSDWEEPLTDHERPLAPRGVRDAGAVGRLLAVRGWRPDLVLCSTAVRTVQTWQRATAAGAEAGEVQLTDAIYEASTNRLLGLVQQTPETVGSLMLIGHGPGLPGLAVTLGSRPGPRAAWARMDEKYPTAGLTVLRLPGPWAATLPGTAELVAFEVPRG</sequence>